<dbReference type="OrthoDB" id="57429at2"/>
<evidence type="ECO:0000313" key="3">
    <source>
        <dbReference type="EMBL" id="AZI43420.1"/>
    </source>
</evidence>
<proteinExistence type="predicted"/>
<dbReference type="KEGG" id="dph:EHF33_12245"/>
<gene>
    <name evidence="3" type="ORF">EHF33_12245</name>
</gene>
<keyword evidence="2" id="KW-1133">Transmembrane helix</keyword>
<feature type="region of interest" description="Disordered" evidence="1">
    <location>
        <begin position="471"/>
        <end position="496"/>
    </location>
</feature>
<evidence type="ECO:0000256" key="1">
    <source>
        <dbReference type="SAM" id="MobiDB-lite"/>
    </source>
</evidence>
<keyword evidence="2" id="KW-0812">Transmembrane</keyword>
<dbReference type="AlphaFoldDB" id="A0A3G8YEW4"/>
<dbReference type="RefSeq" id="WP_124871949.1">
    <property type="nucleotide sequence ID" value="NZ_CP034183.1"/>
</dbReference>
<feature type="transmembrane region" description="Helical" evidence="2">
    <location>
        <begin position="214"/>
        <end position="236"/>
    </location>
</feature>
<dbReference type="InterPro" id="IPR025291">
    <property type="entry name" value="DUF4153"/>
</dbReference>
<feature type="transmembrane region" description="Helical" evidence="2">
    <location>
        <begin position="334"/>
        <end position="354"/>
    </location>
</feature>
<evidence type="ECO:0000313" key="4">
    <source>
        <dbReference type="Proteomes" id="UP000276417"/>
    </source>
</evidence>
<name>A0A3G8YEW4_9DEIO</name>
<evidence type="ECO:0000256" key="2">
    <source>
        <dbReference type="SAM" id="Phobius"/>
    </source>
</evidence>
<feature type="transmembrane region" description="Helical" evidence="2">
    <location>
        <begin position="103"/>
        <end position="123"/>
    </location>
</feature>
<feature type="transmembrane region" description="Helical" evidence="2">
    <location>
        <begin position="396"/>
        <end position="414"/>
    </location>
</feature>
<feature type="transmembrane region" description="Helical" evidence="2">
    <location>
        <begin position="52"/>
        <end position="73"/>
    </location>
</feature>
<accession>A0A3G8YEW4</accession>
<feature type="transmembrane region" description="Helical" evidence="2">
    <location>
        <begin position="79"/>
        <end position="96"/>
    </location>
</feature>
<dbReference type="Pfam" id="PF13687">
    <property type="entry name" value="DUF4153"/>
    <property type="match status" value="1"/>
</dbReference>
<keyword evidence="4" id="KW-1185">Reference proteome</keyword>
<organism evidence="3 4">
    <name type="scientific">Deinococcus psychrotolerans</name>
    <dbReference type="NCBI Taxonomy" id="2489213"/>
    <lineage>
        <taxon>Bacteria</taxon>
        <taxon>Thermotogati</taxon>
        <taxon>Deinococcota</taxon>
        <taxon>Deinococci</taxon>
        <taxon>Deinococcales</taxon>
        <taxon>Deinococcaceae</taxon>
        <taxon>Deinococcus</taxon>
    </lineage>
</organism>
<reference evidence="3 4" key="1">
    <citation type="submission" date="2018-11" db="EMBL/GenBank/DDBJ databases">
        <title>Deinococcus shelandsis sp. nov., isolated from South Shetland Islands soil of Antarctica.</title>
        <authorList>
            <person name="Tian J."/>
        </authorList>
    </citation>
    <scope>NUCLEOTIDE SEQUENCE [LARGE SCALE GENOMIC DNA]</scope>
    <source>
        <strain evidence="3 4">S14-83T</strain>
    </source>
</reference>
<feature type="transmembrane region" description="Helical" evidence="2">
    <location>
        <begin position="366"/>
        <end position="389"/>
    </location>
</feature>
<sequence length="522" mass="55878">MTEADAPPTSPLPVLLPPPPLPAPPRDALPLLLTVGLSLLAVALTRNSDFGLNGLLLYAALVGSVLAVLRWRGVQLQKSALGVLGLGLACGLGVAVRSGPLMTGLNLLALAVALALGTAYAALPGLSSVGVGGVLLTGLLSMGRMVYGFPTLLGRFPWTRLRGRPQQRHYGGRMLVGVLLTIPVLLVFGALLSSADERFGQLLSRLFEWNLGDLPSILLQLGVWLFFLGGLVYAALLARRAAPDLSHLESATPRLGLIELGLPLISLSLLFCVYLGLQASSFFGSALVVGLTYSEAARQGFGQLTAVAALTLALLLLTHTLLRRELRLGWPYRLISAAVLLPLSLVILSAYLKLSGYISAYGLSEIRVLGALFLSWVSVSLLAFALLGWRGRLERFAYFSLISGLSFIAGLNVVNPGRLIASVNIQRDIEDVRTSQRSSHQEANFFQLLDLGADAVPLITANLNRLTSAGNSVSTASEDYPSKPSRGQAEQALRERFPSSADWRSWNWARWRAGKQVESLGY</sequence>
<protein>
    <submittedName>
        <fullName evidence="3">DUF4173 domain-containing protein</fullName>
    </submittedName>
</protein>
<feature type="transmembrane region" description="Helical" evidence="2">
    <location>
        <begin position="257"/>
        <end position="277"/>
    </location>
</feature>
<dbReference type="Proteomes" id="UP000276417">
    <property type="component" value="Chromosome 1"/>
</dbReference>
<feature type="transmembrane region" description="Helical" evidence="2">
    <location>
        <begin position="301"/>
        <end position="322"/>
    </location>
</feature>
<feature type="transmembrane region" description="Helical" evidence="2">
    <location>
        <begin position="174"/>
        <end position="194"/>
    </location>
</feature>
<dbReference type="EMBL" id="CP034183">
    <property type="protein sequence ID" value="AZI43420.1"/>
    <property type="molecule type" value="Genomic_DNA"/>
</dbReference>
<keyword evidence="2" id="KW-0472">Membrane</keyword>
<feature type="transmembrane region" description="Helical" evidence="2">
    <location>
        <begin position="129"/>
        <end position="153"/>
    </location>
</feature>
<feature type="transmembrane region" description="Helical" evidence="2">
    <location>
        <begin position="28"/>
        <end position="45"/>
    </location>
</feature>